<dbReference type="InterPro" id="IPR037066">
    <property type="entry name" value="Plug_dom_sf"/>
</dbReference>
<dbReference type="NCBIfam" id="TIGR04056">
    <property type="entry name" value="OMP_RagA_SusC"/>
    <property type="match status" value="1"/>
</dbReference>
<comment type="subcellular location">
    <subcellularLocation>
        <location evidence="1 7">Cell outer membrane</location>
        <topology evidence="1 7">Multi-pass membrane protein</topology>
    </subcellularLocation>
</comment>
<name>A0ABP8BDI1_9SPHI</name>
<dbReference type="InterPro" id="IPR023997">
    <property type="entry name" value="TonB-dep_OMP_SusC/RagA_CS"/>
</dbReference>
<gene>
    <name evidence="10" type="ORF">GCM10022289_21400</name>
</gene>
<evidence type="ECO:0000256" key="2">
    <source>
        <dbReference type="ARBA" id="ARBA00022448"/>
    </source>
</evidence>
<dbReference type="Gene3D" id="2.170.130.10">
    <property type="entry name" value="TonB-dependent receptor, plug domain"/>
    <property type="match status" value="1"/>
</dbReference>
<dbReference type="InterPro" id="IPR023996">
    <property type="entry name" value="TonB-dep_OMP_SusC/RagA"/>
</dbReference>
<evidence type="ECO:0000256" key="4">
    <source>
        <dbReference type="ARBA" id="ARBA00022692"/>
    </source>
</evidence>
<dbReference type="NCBIfam" id="TIGR04057">
    <property type="entry name" value="SusC_RagA_signa"/>
    <property type="match status" value="1"/>
</dbReference>
<proteinExistence type="inferred from homology"/>
<accession>A0ABP8BDI1</accession>
<dbReference type="EMBL" id="BAABBY010000005">
    <property type="protein sequence ID" value="GAA4204103.1"/>
    <property type="molecule type" value="Genomic_DNA"/>
</dbReference>
<dbReference type="SUPFAM" id="SSF56935">
    <property type="entry name" value="Porins"/>
    <property type="match status" value="1"/>
</dbReference>
<dbReference type="InterPro" id="IPR039426">
    <property type="entry name" value="TonB-dep_rcpt-like"/>
</dbReference>
<feature type="chain" id="PRO_5045352867" evidence="8">
    <location>
        <begin position="21"/>
        <end position="1064"/>
    </location>
</feature>
<keyword evidence="2 7" id="KW-0813">Transport</keyword>
<evidence type="ECO:0000256" key="1">
    <source>
        <dbReference type="ARBA" id="ARBA00004571"/>
    </source>
</evidence>
<keyword evidence="11" id="KW-1185">Reference proteome</keyword>
<dbReference type="RefSeq" id="WP_344851449.1">
    <property type="nucleotide sequence ID" value="NZ_BAABBY010000005.1"/>
</dbReference>
<sequence length="1064" mass="115309">MKKLLQSLFILMFIAVTAMAQDRTITGTVTSKDDGLPIPGVSVTITGAKSGTQTSSDGKFSLSVPSGTTSLRFSFLGFQSQTVTIPANGVIRVSLTSDQQQLGEVVITGALGIQRQKKELGYAAATVGNATLNAGNAVNLATGLQGKVSGLNIATTNSGVFENVKINLRGIRSLTGNNNPLLLLDGVQTDINYLSSLNPNDIQDVSVLKGAAGAAVYGSDARNGVIIVTTKKGTKDGKPVVTVSNSTQFQDISFFPKFQEGFGLGGGGNNAKLGDYTSIENWSWGPAYDGSQVQIGPDLTGITDPVYGPLTTQHVTYSPVNDRKEFFNTGSIIQNNVSYGDKNFFLSLQDANIKGIVPDDKNRRTGIRLNASREYGRLKVALNTNYIQQNYNIFDAEGMSDFNASQNIGLNQGLMNLLFNTAGYIPLNSYKDFKNDPYASYNYYYTDYGLNPYFAIDNWRKTGKRADLVTNLNLDFKITDWVNLSYRAGLTTQATDERRTSQGEQPNAFGVATRGFGTISSNVEERSFRSERLSSELFANFNKQINDDFKITGVLGTYVRQDKARDTRVGAVQLVVPDLYNISQRVGELTGTSPSRQSRLFALYGSAALSYKGWANIEVTGRNEETSVLADNLNSYFYPGVTASFIVTDAIDALKGSKVLSYLKLRGGWNKTGNADIAPYQLAATFSQGGGFPYGTTPGYSADNTIYNPLLRPEFIKSVEAGFEAGFLNNRISLEATYFHQTMTDQIIPINLSLATGYSSAYVNAASFINKGVEMDLGLTPLVDLGQVRINFKVNATYNNSNVTEVYPGLDQISIGGYTSAGNYAIKGYPAFMVRATDYLRDQQGRVIVSALTGAPTADPNTKIFGNSMPKWIVGLNPSIRWKGLNVSALFEYKDGYMAYSDIGNAMSWTGVSALSAINNRERFIFPNSSILVNGQYVDNTNVTLNNPETFFTGVARNVSSNYLFSAASWRFRELSIGYDIPVSVFGSQKVVKALNVALTGRNLFLWLPKSNMYTDPDFTFSPAASNFGSGSTTGVTTGNQSGISNSTINPPVRTFGGSVTITF</sequence>
<dbReference type="Gene3D" id="2.60.40.1120">
    <property type="entry name" value="Carboxypeptidase-like, regulatory domain"/>
    <property type="match status" value="1"/>
</dbReference>
<keyword evidence="3 7" id="KW-1134">Transmembrane beta strand</keyword>
<feature type="domain" description="TonB-dependent receptor plug" evidence="9">
    <location>
        <begin position="117"/>
        <end position="225"/>
    </location>
</feature>
<dbReference type="Pfam" id="PF07715">
    <property type="entry name" value="Plug"/>
    <property type="match status" value="1"/>
</dbReference>
<comment type="similarity">
    <text evidence="7">Belongs to the TonB-dependent receptor family.</text>
</comment>
<evidence type="ECO:0000313" key="10">
    <source>
        <dbReference type="EMBL" id="GAA4204103.1"/>
    </source>
</evidence>
<keyword evidence="5 7" id="KW-0472">Membrane</keyword>
<evidence type="ECO:0000256" key="8">
    <source>
        <dbReference type="SAM" id="SignalP"/>
    </source>
</evidence>
<evidence type="ECO:0000256" key="7">
    <source>
        <dbReference type="PROSITE-ProRule" id="PRU01360"/>
    </source>
</evidence>
<keyword evidence="4 7" id="KW-0812">Transmembrane</keyword>
<organism evidence="10 11">
    <name type="scientific">Pedobacter jeongneungensis</name>
    <dbReference type="NCBI Taxonomy" id="947309"/>
    <lineage>
        <taxon>Bacteria</taxon>
        <taxon>Pseudomonadati</taxon>
        <taxon>Bacteroidota</taxon>
        <taxon>Sphingobacteriia</taxon>
        <taxon>Sphingobacteriales</taxon>
        <taxon>Sphingobacteriaceae</taxon>
        <taxon>Pedobacter</taxon>
    </lineage>
</organism>
<dbReference type="Proteomes" id="UP001501772">
    <property type="component" value="Unassembled WGS sequence"/>
</dbReference>
<evidence type="ECO:0000256" key="3">
    <source>
        <dbReference type="ARBA" id="ARBA00022452"/>
    </source>
</evidence>
<evidence type="ECO:0000259" key="9">
    <source>
        <dbReference type="Pfam" id="PF07715"/>
    </source>
</evidence>
<reference evidence="11" key="1">
    <citation type="journal article" date="2019" name="Int. J. Syst. Evol. Microbiol.">
        <title>The Global Catalogue of Microorganisms (GCM) 10K type strain sequencing project: providing services to taxonomists for standard genome sequencing and annotation.</title>
        <authorList>
            <consortium name="The Broad Institute Genomics Platform"/>
            <consortium name="The Broad Institute Genome Sequencing Center for Infectious Disease"/>
            <person name="Wu L."/>
            <person name="Ma J."/>
        </authorList>
    </citation>
    <scope>NUCLEOTIDE SEQUENCE [LARGE SCALE GENOMIC DNA]</scope>
    <source>
        <strain evidence="11">JCM 17626</strain>
    </source>
</reference>
<dbReference type="InterPro" id="IPR036942">
    <property type="entry name" value="Beta-barrel_TonB_sf"/>
</dbReference>
<dbReference type="SUPFAM" id="SSF49464">
    <property type="entry name" value="Carboxypeptidase regulatory domain-like"/>
    <property type="match status" value="1"/>
</dbReference>
<keyword evidence="8" id="KW-0732">Signal</keyword>
<dbReference type="PROSITE" id="PS52016">
    <property type="entry name" value="TONB_DEPENDENT_REC_3"/>
    <property type="match status" value="1"/>
</dbReference>
<dbReference type="InterPro" id="IPR008969">
    <property type="entry name" value="CarboxyPept-like_regulatory"/>
</dbReference>
<evidence type="ECO:0000256" key="5">
    <source>
        <dbReference type="ARBA" id="ARBA00023136"/>
    </source>
</evidence>
<dbReference type="Pfam" id="PF13715">
    <property type="entry name" value="CarbopepD_reg_2"/>
    <property type="match status" value="1"/>
</dbReference>
<comment type="caution">
    <text evidence="10">The sequence shown here is derived from an EMBL/GenBank/DDBJ whole genome shotgun (WGS) entry which is preliminary data.</text>
</comment>
<dbReference type="InterPro" id="IPR012910">
    <property type="entry name" value="Plug_dom"/>
</dbReference>
<evidence type="ECO:0000313" key="11">
    <source>
        <dbReference type="Proteomes" id="UP001501772"/>
    </source>
</evidence>
<protein>
    <submittedName>
        <fullName evidence="10">SusC/RagA family TonB-linked outer membrane protein</fullName>
    </submittedName>
</protein>
<evidence type="ECO:0000256" key="6">
    <source>
        <dbReference type="ARBA" id="ARBA00023237"/>
    </source>
</evidence>
<keyword evidence="6 7" id="KW-0998">Cell outer membrane</keyword>
<feature type="signal peptide" evidence="8">
    <location>
        <begin position="1"/>
        <end position="20"/>
    </location>
</feature>
<dbReference type="Gene3D" id="2.40.170.20">
    <property type="entry name" value="TonB-dependent receptor, beta-barrel domain"/>
    <property type="match status" value="1"/>
</dbReference>